<dbReference type="PANTHER" id="PTHR24220">
    <property type="entry name" value="IMPORT ATP-BINDING PROTEIN"/>
    <property type="match status" value="1"/>
</dbReference>
<dbReference type="EMBL" id="FNAK01000002">
    <property type="protein sequence ID" value="SDD63192.1"/>
    <property type="molecule type" value="Genomic_DNA"/>
</dbReference>
<dbReference type="PROSITE" id="PS50893">
    <property type="entry name" value="ABC_TRANSPORTER_2"/>
    <property type="match status" value="1"/>
</dbReference>
<dbReference type="GO" id="GO:0044874">
    <property type="term" value="P:lipoprotein localization to outer membrane"/>
    <property type="evidence" value="ECO:0007669"/>
    <property type="project" value="TreeGrafter"/>
</dbReference>
<dbReference type="InterPro" id="IPR017871">
    <property type="entry name" value="ABC_transporter-like_CS"/>
</dbReference>
<dbReference type="GO" id="GO:0089705">
    <property type="term" value="P:protein localization to outer membrane"/>
    <property type="evidence" value="ECO:0007669"/>
    <property type="project" value="TreeGrafter"/>
</dbReference>
<dbReference type="PROSITE" id="PS00211">
    <property type="entry name" value="ABC_TRANSPORTER_1"/>
    <property type="match status" value="1"/>
</dbReference>
<dbReference type="InterPro" id="IPR003593">
    <property type="entry name" value="AAA+_ATPase"/>
</dbReference>
<dbReference type="RefSeq" id="WP_068306060.1">
    <property type="nucleotide sequence ID" value="NZ_FNAK01000002.1"/>
</dbReference>
<evidence type="ECO:0000256" key="1">
    <source>
        <dbReference type="ARBA" id="ARBA00022448"/>
    </source>
</evidence>
<keyword evidence="8" id="KW-1185">Reference proteome</keyword>
<dbReference type="STRING" id="637679.GCA_001550055_02762"/>
<dbReference type="PANTHER" id="PTHR24220:SF689">
    <property type="entry name" value="LIPOPROTEIN-RELEASING SYSTEM ATP-BINDING PROTEIN LOLD"/>
    <property type="match status" value="1"/>
</dbReference>
<organism evidence="7 8">
    <name type="scientific">Kordiimonas lacus</name>
    <dbReference type="NCBI Taxonomy" id="637679"/>
    <lineage>
        <taxon>Bacteria</taxon>
        <taxon>Pseudomonadati</taxon>
        <taxon>Pseudomonadota</taxon>
        <taxon>Alphaproteobacteria</taxon>
        <taxon>Kordiimonadales</taxon>
        <taxon>Kordiimonadaceae</taxon>
        <taxon>Kordiimonas</taxon>
    </lineage>
</organism>
<accession>A0A1G6WBF1</accession>
<evidence type="ECO:0000256" key="5">
    <source>
        <dbReference type="ARBA" id="ARBA00038388"/>
    </source>
</evidence>
<dbReference type="InterPro" id="IPR017911">
    <property type="entry name" value="MacB-like_ATP-bd"/>
</dbReference>
<proteinExistence type="inferred from homology"/>
<protein>
    <submittedName>
        <fullName evidence="7">Lipoprotein-releasing system ATP-binding protein</fullName>
    </submittedName>
</protein>
<keyword evidence="3" id="KW-0547">Nucleotide-binding</keyword>
<dbReference type="GO" id="GO:0005524">
    <property type="term" value="F:ATP binding"/>
    <property type="evidence" value="ECO:0007669"/>
    <property type="project" value="UniProtKB-KW"/>
</dbReference>
<feature type="domain" description="ABC transporter" evidence="6">
    <location>
        <begin position="10"/>
        <end position="230"/>
    </location>
</feature>
<name>A0A1G6WBF1_9PROT</name>
<dbReference type="Pfam" id="PF00005">
    <property type="entry name" value="ABC_tran"/>
    <property type="match status" value="1"/>
</dbReference>
<dbReference type="AlphaFoldDB" id="A0A1G6WBF1"/>
<dbReference type="GO" id="GO:0022857">
    <property type="term" value="F:transmembrane transporter activity"/>
    <property type="evidence" value="ECO:0007669"/>
    <property type="project" value="TreeGrafter"/>
</dbReference>
<keyword evidence="1" id="KW-0813">Transport</keyword>
<sequence length="230" mass="24467">MSNATAPLALEMTGICKSFFQGHKELHVLKGIDLSVKPGELVALVGASGSGKSTLLQLAGLLDKPTFGTIAIAGERVADLKDDVRSQIRRSKLGFVYQFHHLLPDFSALENVQMALRIGGVDTKTAAKEAEAILVEMGLGDRLSHNPAELSGGEQQRVAIARAIVANPSLLLADEPTGNLDEETAGRVFELFVSMVRNRGLAAVIATHDLSLAGQMDRQLHLSAGVLHES</sequence>
<dbReference type="GO" id="GO:0098796">
    <property type="term" value="C:membrane protein complex"/>
    <property type="evidence" value="ECO:0007669"/>
    <property type="project" value="UniProtKB-ARBA"/>
</dbReference>
<dbReference type="SUPFAM" id="SSF52540">
    <property type="entry name" value="P-loop containing nucleoside triphosphate hydrolases"/>
    <property type="match status" value="1"/>
</dbReference>
<evidence type="ECO:0000256" key="4">
    <source>
        <dbReference type="ARBA" id="ARBA00022840"/>
    </source>
</evidence>
<gene>
    <name evidence="7" type="ORF">SAMN04488071_1047</name>
</gene>
<keyword evidence="7" id="KW-0449">Lipoprotein</keyword>
<dbReference type="GO" id="GO:0016887">
    <property type="term" value="F:ATP hydrolysis activity"/>
    <property type="evidence" value="ECO:0007669"/>
    <property type="project" value="InterPro"/>
</dbReference>
<dbReference type="InterPro" id="IPR003439">
    <property type="entry name" value="ABC_transporter-like_ATP-bd"/>
</dbReference>
<evidence type="ECO:0000313" key="8">
    <source>
        <dbReference type="Proteomes" id="UP000183685"/>
    </source>
</evidence>
<dbReference type="Proteomes" id="UP000183685">
    <property type="component" value="Unassembled WGS sequence"/>
</dbReference>
<dbReference type="GO" id="GO:0005886">
    <property type="term" value="C:plasma membrane"/>
    <property type="evidence" value="ECO:0007669"/>
    <property type="project" value="TreeGrafter"/>
</dbReference>
<dbReference type="CDD" id="cd03255">
    <property type="entry name" value="ABC_MJ0796_LolCDE_FtsE"/>
    <property type="match status" value="1"/>
</dbReference>
<dbReference type="InterPro" id="IPR015854">
    <property type="entry name" value="ABC_transpr_LolD-like"/>
</dbReference>
<evidence type="ECO:0000313" key="7">
    <source>
        <dbReference type="EMBL" id="SDD63192.1"/>
    </source>
</evidence>
<dbReference type="InterPro" id="IPR027417">
    <property type="entry name" value="P-loop_NTPase"/>
</dbReference>
<reference evidence="7 8" key="1">
    <citation type="submission" date="2016-10" db="EMBL/GenBank/DDBJ databases">
        <authorList>
            <person name="de Groot N.N."/>
        </authorList>
    </citation>
    <scope>NUCLEOTIDE SEQUENCE [LARGE SCALE GENOMIC DNA]</scope>
    <source>
        <strain evidence="7 8">CGMCC 1.9109</strain>
    </source>
</reference>
<keyword evidence="4 7" id="KW-0067">ATP-binding</keyword>
<evidence type="ECO:0000259" key="6">
    <source>
        <dbReference type="PROSITE" id="PS50893"/>
    </source>
</evidence>
<dbReference type="FunFam" id="3.40.50.300:FF:000032">
    <property type="entry name" value="Export ABC transporter ATP-binding protein"/>
    <property type="match status" value="1"/>
</dbReference>
<keyword evidence="2" id="KW-1003">Cell membrane</keyword>
<evidence type="ECO:0000256" key="3">
    <source>
        <dbReference type="ARBA" id="ARBA00022741"/>
    </source>
</evidence>
<dbReference type="OrthoDB" id="9802264at2"/>
<dbReference type="Gene3D" id="3.40.50.300">
    <property type="entry name" value="P-loop containing nucleotide triphosphate hydrolases"/>
    <property type="match status" value="1"/>
</dbReference>
<evidence type="ECO:0000256" key="2">
    <source>
        <dbReference type="ARBA" id="ARBA00022519"/>
    </source>
</evidence>
<dbReference type="SMART" id="SM00382">
    <property type="entry name" value="AAA"/>
    <property type="match status" value="1"/>
</dbReference>
<comment type="similarity">
    <text evidence="5">Belongs to the ABC transporter superfamily. Macrolide exporter (TC 3.A.1.122) family.</text>
</comment>
<keyword evidence="2" id="KW-0472">Membrane</keyword>
<keyword evidence="2" id="KW-0997">Cell inner membrane</keyword>